<dbReference type="PANTHER" id="PTHR36113">
    <property type="entry name" value="LYASE, PUTATIVE-RELATED-RELATED"/>
    <property type="match status" value="1"/>
</dbReference>
<comment type="caution">
    <text evidence="3">The sequence shown here is derived from an EMBL/GenBank/DDBJ whole genome shotgun (WGS) entry which is preliminary data.</text>
</comment>
<dbReference type="CDD" id="cd08352">
    <property type="entry name" value="VOC_Bs_YwkD_like"/>
    <property type="match status" value="1"/>
</dbReference>
<dbReference type="InterPro" id="IPR004360">
    <property type="entry name" value="Glyas_Fos-R_dOase_dom"/>
</dbReference>
<protein>
    <submittedName>
        <fullName evidence="3">VOC family protein</fullName>
    </submittedName>
</protein>
<accession>A0ABW5BY79</accession>
<dbReference type="InterPro" id="IPR029068">
    <property type="entry name" value="Glyas_Bleomycin-R_OHBP_Dase"/>
</dbReference>
<dbReference type="Proteomes" id="UP001597318">
    <property type="component" value="Unassembled WGS sequence"/>
</dbReference>
<dbReference type="EMBL" id="JBHUIK010000003">
    <property type="protein sequence ID" value="MFD2215122.1"/>
    <property type="molecule type" value="Genomic_DNA"/>
</dbReference>
<organism evidence="3 4">
    <name type="scientific">Metabacillus endolithicus</name>
    <dbReference type="NCBI Taxonomy" id="1535204"/>
    <lineage>
        <taxon>Bacteria</taxon>
        <taxon>Bacillati</taxon>
        <taxon>Bacillota</taxon>
        <taxon>Bacilli</taxon>
        <taxon>Bacillales</taxon>
        <taxon>Bacillaceae</taxon>
        <taxon>Metabacillus</taxon>
    </lineage>
</organism>
<evidence type="ECO:0000313" key="3">
    <source>
        <dbReference type="EMBL" id="MFD2215122.1"/>
    </source>
</evidence>
<dbReference type="Gene3D" id="3.10.180.10">
    <property type="entry name" value="2,3-Dihydroxybiphenyl 1,2-Dioxygenase, domain 1"/>
    <property type="match status" value="1"/>
</dbReference>
<name>A0ABW5BY79_9BACI</name>
<dbReference type="PANTHER" id="PTHR36113:SF6">
    <property type="entry name" value="FOSFOMYCIN RESISTANCE PROTEIN FOSX"/>
    <property type="match status" value="1"/>
</dbReference>
<dbReference type="Pfam" id="PF00903">
    <property type="entry name" value="Glyoxalase"/>
    <property type="match status" value="1"/>
</dbReference>
<dbReference type="InterPro" id="IPR051332">
    <property type="entry name" value="Fosfomycin_Res_Enzymes"/>
</dbReference>
<dbReference type="PROSITE" id="PS51819">
    <property type="entry name" value="VOC"/>
    <property type="match status" value="1"/>
</dbReference>
<evidence type="ECO:0000256" key="1">
    <source>
        <dbReference type="ARBA" id="ARBA00022723"/>
    </source>
</evidence>
<keyword evidence="4" id="KW-1185">Reference proteome</keyword>
<dbReference type="RefSeq" id="WP_247346676.1">
    <property type="nucleotide sequence ID" value="NZ_CP095550.1"/>
</dbReference>
<dbReference type="SUPFAM" id="SSF54593">
    <property type="entry name" value="Glyoxalase/Bleomycin resistance protein/Dihydroxybiphenyl dioxygenase"/>
    <property type="match status" value="1"/>
</dbReference>
<sequence length="128" mass="14864">MKIKKIHHVAIICSDYEKSKKFYTEVLGFPVLSEVYREERKSYKLDLIVHDTYQIELFSFPDPPSRPNQPEAAGLRHLAFEVDNIDEAVDELVGKDVEVEEIRIDPFTGKKFTFFKDPDGLPLELYEG</sequence>
<reference evidence="4" key="1">
    <citation type="journal article" date="2019" name="Int. J. Syst. Evol. Microbiol.">
        <title>The Global Catalogue of Microorganisms (GCM) 10K type strain sequencing project: providing services to taxonomists for standard genome sequencing and annotation.</title>
        <authorList>
            <consortium name="The Broad Institute Genomics Platform"/>
            <consortium name="The Broad Institute Genome Sequencing Center for Infectious Disease"/>
            <person name="Wu L."/>
            <person name="Ma J."/>
        </authorList>
    </citation>
    <scope>NUCLEOTIDE SEQUENCE [LARGE SCALE GENOMIC DNA]</scope>
    <source>
        <strain evidence="4">CGMCC 1.15474</strain>
    </source>
</reference>
<evidence type="ECO:0000313" key="4">
    <source>
        <dbReference type="Proteomes" id="UP001597318"/>
    </source>
</evidence>
<evidence type="ECO:0000259" key="2">
    <source>
        <dbReference type="PROSITE" id="PS51819"/>
    </source>
</evidence>
<dbReference type="NCBIfam" id="NF008551">
    <property type="entry name" value="PRK11478.1"/>
    <property type="match status" value="1"/>
</dbReference>
<gene>
    <name evidence="3" type="ORF">ACFSKK_15635</name>
</gene>
<dbReference type="InterPro" id="IPR037478">
    <property type="entry name" value="YwkD-like_dom"/>
</dbReference>
<keyword evidence="1" id="KW-0479">Metal-binding</keyword>
<dbReference type="InterPro" id="IPR037523">
    <property type="entry name" value="VOC_core"/>
</dbReference>
<feature type="domain" description="VOC" evidence="2">
    <location>
        <begin position="5"/>
        <end position="128"/>
    </location>
</feature>
<proteinExistence type="predicted"/>